<gene>
    <name evidence="1" type="ORF">LCGC14_0562750</name>
</gene>
<dbReference type="EMBL" id="LAZR01000806">
    <property type="protein sequence ID" value="KKN57369.1"/>
    <property type="molecule type" value="Genomic_DNA"/>
</dbReference>
<protein>
    <recommendedName>
        <fullName evidence="2">DUF932 domain-containing protein</fullName>
    </recommendedName>
</protein>
<reference evidence="1" key="1">
    <citation type="journal article" date="2015" name="Nature">
        <title>Complex archaea that bridge the gap between prokaryotes and eukaryotes.</title>
        <authorList>
            <person name="Spang A."/>
            <person name="Saw J.H."/>
            <person name="Jorgensen S.L."/>
            <person name="Zaremba-Niedzwiedzka K."/>
            <person name="Martijn J."/>
            <person name="Lind A.E."/>
            <person name="van Eijk R."/>
            <person name="Schleper C."/>
            <person name="Guy L."/>
            <person name="Ettema T.J."/>
        </authorList>
    </citation>
    <scope>NUCLEOTIDE SEQUENCE</scope>
</reference>
<evidence type="ECO:0008006" key="2">
    <source>
        <dbReference type="Google" id="ProtNLM"/>
    </source>
</evidence>
<accession>A0A0F9RRR7</accession>
<dbReference type="AlphaFoldDB" id="A0A0F9RRR7"/>
<comment type="caution">
    <text evidence="1">The sequence shown here is derived from an EMBL/GenBank/DDBJ whole genome shotgun (WGS) entry which is preliminary data.</text>
</comment>
<name>A0A0F9RRR7_9ZZZZ</name>
<proteinExistence type="predicted"/>
<organism evidence="1">
    <name type="scientific">marine sediment metagenome</name>
    <dbReference type="NCBI Taxonomy" id="412755"/>
    <lineage>
        <taxon>unclassified sequences</taxon>
        <taxon>metagenomes</taxon>
        <taxon>ecological metagenomes</taxon>
    </lineage>
</organism>
<evidence type="ECO:0000313" key="1">
    <source>
        <dbReference type="EMBL" id="KKN57369.1"/>
    </source>
</evidence>
<sequence length="373" mass="41177">MTTEKTTTPVFDGVLATTAERRAFAEKRMHEYIQHGVPIAQSIVNKVLNEVPNDQIAKATALNFKADDNGITYRAGDNHRTMHRNALGQLAVRAGIPIKYLDHLMETGNEWKQDLLAHTLNQHFHNDDHRYLLRSVGDETRAVLSDKYKRIDCRPVLDKLIASASKAGALVVDGATSAIRSNLKFVLPTIFEPVPGEFVVWGLSWTNSDFGRGANELNIFFGRVWCWNGMVGEKAIRQIHLGRRLGDDIAYSERTLQLDTDTAVSAVADVANHYLNPDKVEGHLAAIASAHNAKLDPKTAEGALAKRTSKATAKSVVDKFNSADVIDLPQGQSDWRWANAISLVARDSDDGDRKIDLERLAGDVLTKHGLSIN</sequence>